<evidence type="ECO:0000256" key="3">
    <source>
        <dbReference type="ARBA" id="ARBA00023157"/>
    </source>
</evidence>
<evidence type="ECO:0000313" key="7">
    <source>
        <dbReference type="EMBL" id="CBI02215.1"/>
    </source>
</evidence>
<keyword evidence="5" id="KW-1133">Transmembrane helix</keyword>
<dbReference type="InterPro" id="IPR050553">
    <property type="entry name" value="Thioredoxin_ResA/DsbE_sf"/>
</dbReference>
<dbReference type="InterPro" id="IPR013766">
    <property type="entry name" value="Thioredoxin_domain"/>
</dbReference>
<keyword evidence="5" id="KW-0472">Membrane</keyword>
<comment type="caution">
    <text evidence="7">The sequence shown here is derived from an EMBL/GenBank/DDBJ whole genome shotgun (WGS) entry which is preliminary data.</text>
</comment>
<organism evidence="7">
    <name type="scientific">mine drainage metagenome</name>
    <dbReference type="NCBI Taxonomy" id="410659"/>
    <lineage>
        <taxon>unclassified sequences</taxon>
        <taxon>metagenomes</taxon>
        <taxon>ecological metagenomes</taxon>
    </lineage>
</organism>
<dbReference type="EMBL" id="CABO01000031">
    <property type="protein sequence ID" value="CBI02215.1"/>
    <property type="molecule type" value="Genomic_DNA"/>
</dbReference>
<keyword evidence="3" id="KW-1015">Disulfide bond</keyword>
<gene>
    <name evidence="7" type="ORF">CARN4_0940</name>
</gene>
<evidence type="ECO:0000256" key="2">
    <source>
        <dbReference type="ARBA" id="ARBA00022748"/>
    </source>
</evidence>
<evidence type="ECO:0000256" key="4">
    <source>
        <dbReference type="ARBA" id="ARBA00023284"/>
    </source>
</evidence>
<dbReference type="PROSITE" id="PS51352">
    <property type="entry name" value="THIOREDOXIN_2"/>
    <property type="match status" value="1"/>
</dbReference>
<dbReference type="GO" id="GO:0016209">
    <property type="term" value="F:antioxidant activity"/>
    <property type="evidence" value="ECO:0007669"/>
    <property type="project" value="InterPro"/>
</dbReference>
<keyword evidence="2" id="KW-0201">Cytochrome c-type biogenesis</keyword>
<dbReference type="InterPro" id="IPR000866">
    <property type="entry name" value="AhpC/TSA"/>
</dbReference>
<protein>
    <submittedName>
        <fullName evidence="7">Putative Thiol-disulfide oxidoreductase resA</fullName>
    </submittedName>
</protein>
<sequence length="194" mass="21167">METDEHRMGEGKEGRMLAPMTPLWRWLIVLAAIALAAFLLVPYFRPSTSAGPGTLIGAPLPDLPLLDERGAAYSLASERGHILVVNLWASWCPPCRAEMPDLERVARHEAVRGVRIIGIDQGESGAVARAFAHSLGITYRIVVDPTQRYGRAFGAFGLPTTAIVDRRGLVVRAFDGPLTYQQIVRALAPLLESK</sequence>
<dbReference type="InterPro" id="IPR036249">
    <property type="entry name" value="Thioredoxin-like_sf"/>
</dbReference>
<evidence type="ECO:0000256" key="1">
    <source>
        <dbReference type="ARBA" id="ARBA00004196"/>
    </source>
</evidence>
<dbReference type="GO" id="GO:0017004">
    <property type="term" value="P:cytochrome complex assembly"/>
    <property type="evidence" value="ECO:0007669"/>
    <property type="project" value="UniProtKB-KW"/>
</dbReference>
<dbReference type="AlphaFoldDB" id="E6Q4V4"/>
<dbReference type="PROSITE" id="PS00194">
    <property type="entry name" value="THIOREDOXIN_1"/>
    <property type="match status" value="1"/>
</dbReference>
<comment type="subcellular location">
    <subcellularLocation>
        <location evidence="1">Cell envelope</location>
    </subcellularLocation>
</comment>
<dbReference type="GO" id="GO:0030313">
    <property type="term" value="C:cell envelope"/>
    <property type="evidence" value="ECO:0007669"/>
    <property type="project" value="UniProtKB-SubCell"/>
</dbReference>
<evidence type="ECO:0000259" key="6">
    <source>
        <dbReference type="PROSITE" id="PS51352"/>
    </source>
</evidence>
<dbReference type="PANTHER" id="PTHR42852">
    <property type="entry name" value="THIOL:DISULFIDE INTERCHANGE PROTEIN DSBE"/>
    <property type="match status" value="1"/>
</dbReference>
<reference evidence="7" key="1">
    <citation type="submission" date="2009-10" db="EMBL/GenBank/DDBJ databases">
        <title>Diversity of trophic interactions inside an arsenic-rich microbial ecosystem.</title>
        <authorList>
            <person name="Bertin P.N."/>
            <person name="Heinrich-Salmeron A."/>
            <person name="Pelletier E."/>
            <person name="Goulhen-Chollet F."/>
            <person name="Arsene-Ploetze F."/>
            <person name="Gallien S."/>
            <person name="Calteau A."/>
            <person name="Vallenet D."/>
            <person name="Casiot C."/>
            <person name="Chane-Woon-Ming B."/>
            <person name="Giloteaux L."/>
            <person name="Barakat M."/>
            <person name="Bonnefoy V."/>
            <person name="Bruneel O."/>
            <person name="Chandler M."/>
            <person name="Cleiss J."/>
            <person name="Duran R."/>
            <person name="Elbaz-Poulichet F."/>
            <person name="Fonknechten N."/>
            <person name="Lauga B."/>
            <person name="Mornico D."/>
            <person name="Ortet P."/>
            <person name="Schaeffer C."/>
            <person name="Siguier P."/>
            <person name="Alexander Thil Smith A."/>
            <person name="Van Dorsselaer A."/>
            <person name="Weissenbach J."/>
            <person name="Medigue C."/>
            <person name="Le Paslier D."/>
        </authorList>
    </citation>
    <scope>NUCLEOTIDE SEQUENCE</scope>
</reference>
<proteinExistence type="predicted"/>
<dbReference type="Gene3D" id="3.40.30.10">
    <property type="entry name" value="Glutaredoxin"/>
    <property type="match status" value="1"/>
</dbReference>
<feature type="domain" description="Thioredoxin" evidence="6">
    <location>
        <begin position="54"/>
        <end position="192"/>
    </location>
</feature>
<dbReference type="CDD" id="cd02966">
    <property type="entry name" value="TlpA_like_family"/>
    <property type="match status" value="1"/>
</dbReference>
<dbReference type="PANTHER" id="PTHR42852:SF6">
    <property type="entry name" value="THIOL:DISULFIDE INTERCHANGE PROTEIN DSBE"/>
    <property type="match status" value="1"/>
</dbReference>
<dbReference type="SUPFAM" id="SSF52833">
    <property type="entry name" value="Thioredoxin-like"/>
    <property type="match status" value="1"/>
</dbReference>
<name>E6Q4V4_9ZZZZ</name>
<keyword evidence="4" id="KW-0676">Redox-active center</keyword>
<feature type="transmembrane region" description="Helical" evidence="5">
    <location>
        <begin position="23"/>
        <end position="44"/>
    </location>
</feature>
<keyword evidence="5" id="KW-0812">Transmembrane</keyword>
<dbReference type="InterPro" id="IPR017937">
    <property type="entry name" value="Thioredoxin_CS"/>
</dbReference>
<dbReference type="Pfam" id="PF00578">
    <property type="entry name" value="AhpC-TSA"/>
    <property type="match status" value="1"/>
</dbReference>
<dbReference type="GO" id="GO:0016491">
    <property type="term" value="F:oxidoreductase activity"/>
    <property type="evidence" value="ECO:0007669"/>
    <property type="project" value="InterPro"/>
</dbReference>
<evidence type="ECO:0000256" key="5">
    <source>
        <dbReference type="SAM" id="Phobius"/>
    </source>
</evidence>
<accession>E6Q4V4</accession>